<dbReference type="EMBL" id="CABVMM010000004">
    <property type="protein sequence ID" value="VVU99951.1"/>
    <property type="molecule type" value="Genomic_DNA"/>
</dbReference>
<dbReference type="Proteomes" id="UP000356253">
    <property type="component" value="Unassembled WGS sequence"/>
</dbReference>
<reference evidence="1" key="1">
    <citation type="submission" date="2019-09" db="EMBL/GenBank/DDBJ databases">
        <authorList>
            <person name="Rodrigo-Torres L."/>
            <person name="Arahal R. D."/>
            <person name="Lucena T."/>
        </authorList>
    </citation>
    <scope>NUCLEOTIDE SEQUENCE</scope>
    <source>
        <strain evidence="1">ISS653</strain>
    </source>
</reference>
<comment type="caution">
    <text evidence="1">The sequence shown here is derived from an EMBL/GenBank/DDBJ whole genome shotgun (WGS) entry which is preliminary data.</text>
</comment>
<gene>
    <name evidence="1" type="ORF">FVB9532_01213</name>
</gene>
<sequence>MRTAFLFVSFLCLFLKSFSQEDIPQDYFESPLEIPLILSGTFGELRSNHFHSGMDIKTHQQTGLNVLASASGYVSRIKVSHFGYGKALYVQHPNGYTSVYAHLKEFAPEIEAYIKERQYAKESYEIEVFPEADELPVKQGEVIAYSGNSGGSGGPHLHFEIRDSQASPMNPMLFGIAIKDTHYPMVKGIFAYPVSENAHINNKGSRDKLRVIPLGNNEYKTEDIKAFGKIGFGVNTVDLLDYAANRNGVNLIETFLNGKKLLAIDFNKFSFAESRYINDFIDYAYYETNHDRFQKLFIENNNPLSIFKWKEDDGYINITNDSLDYDYKIKIQDYEGNTATIRIPIIPKEIPSEEIIKPEEKVTDYYVNANEATAFDEDGFDIYIPRNALYKSEYLDIKSNGESISVHHPETALHKNITIGFDVSRYSDKDKEKLYIARMSDWGRPYYSTTYKKQNRFTTRTKTFGTYKLAVDDTPPLVKPVNFREGKWMSNYRYLKFKISDNLSGISSYRATINGKFILMEYDYKTNSLVYDFNDHVITDATENNLKLIVVDNVGNSTTFEGTFFRKN</sequence>
<keyword evidence="2" id="KW-1185">Reference proteome</keyword>
<organism evidence="1 2">
    <name type="scientific">Mesonia oceanica</name>
    <dbReference type="NCBI Taxonomy" id="2687242"/>
    <lineage>
        <taxon>Bacteria</taxon>
        <taxon>Pseudomonadati</taxon>
        <taxon>Bacteroidota</taxon>
        <taxon>Flavobacteriia</taxon>
        <taxon>Flavobacteriales</taxon>
        <taxon>Flavobacteriaceae</taxon>
        <taxon>Mesonia</taxon>
    </lineage>
</organism>
<proteinExistence type="predicted"/>
<protein>
    <submittedName>
        <fullName evidence="1">Uncharacterized protein</fullName>
    </submittedName>
</protein>
<evidence type="ECO:0000313" key="2">
    <source>
        <dbReference type="Proteomes" id="UP000356253"/>
    </source>
</evidence>
<name>A0AC61Y626_9FLAO</name>
<accession>A0AC61Y626</accession>
<evidence type="ECO:0000313" key="1">
    <source>
        <dbReference type="EMBL" id="VVU99951.1"/>
    </source>
</evidence>